<evidence type="ECO:0000259" key="1">
    <source>
        <dbReference type="Pfam" id="PF05699"/>
    </source>
</evidence>
<dbReference type="InterPro" id="IPR008906">
    <property type="entry name" value="HATC_C_dom"/>
</dbReference>
<reference evidence="2 3" key="1">
    <citation type="journal article" date="2022" name="Allergy">
        <title>Genome assembly and annotation of Periplaneta americana reveal a comprehensive cockroach allergen profile.</title>
        <authorList>
            <person name="Wang L."/>
            <person name="Xiong Q."/>
            <person name="Saelim N."/>
            <person name="Wang L."/>
            <person name="Nong W."/>
            <person name="Wan A.T."/>
            <person name="Shi M."/>
            <person name="Liu X."/>
            <person name="Cao Q."/>
            <person name="Hui J.H.L."/>
            <person name="Sookrung N."/>
            <person name="Leung T.F."/>
            <person name="Tungtrongchitr A."/>
            <person name="Tsui S.K.W."/>
        </authorList>
    </citation>
    <scope>NUCLEOTIDE SEQUENCE [LARGE SCALE GENOMIC DNA]</scope>
    <source>
        <strain evidence="2">PWHHKU_190912</strain>
    </source>
</reference>
<proteinExistence type="predicted"/>
<dbReference type="InterPro" id="IPR012337">
    <property type="entry name" value="RNaseH-like_sf"/>
</dbReference>
<comment type="caution">
    <text evidence="2">The sequence shown here is derived from an EMBL/GenBank/DDBJ whole genome shotgun (WGS) entry which is preliminary data.</text>
</comment>
<keyword evidence="3" id="KW-1185">Reference proteome</keyword>
<dbReference type="SUPFAM" id="SSF53098">
    <property type="entry name" value="Ribonuclease H-like"/>
    <property type="match status" value="1"/>
</dbReference>
<sequence length="110" mass="12477">MAVLCEGGNEPPGSLKAKDRIDLKGDVFFMDYSLEDSFSEVDKALRIALTTPVSTVESERSFSTLNRIKTFLRNTMGQDRLNSLAFCSIHKEYLHQIPNFKNRVIEKFAS</sequence>
<organism evidence="2 3">
    <name type="scientific">Periplaneta americana</name>
    <name type="common">American cockroach</name>
    <name type="synonym">Blatta americana</name>
    <dbReference type="NCBI Taxonomy" id="6978"/>
    <lineage>
        <taxon>Eukaryota</taxon>
        <taxon>Metazoa</taxon>
        <taxon>Ecdysozoa</taxon>
        <taxon>Arthropoda</taxon>
        <taxon>Hexapoda</taxon>
        <taxon>Insecta</taxon>
        <taxon>Pterygota</taxon>
        <taxon>Neoptera</taxon>
        <taxon>Polyneoptera</taxon>
        <taxon>Dictyoptera</taxon>
        <taxon>Blattodea</taxon>
        <taxon>Blattoidea</taxon>
        <taxon>Blattidae</taxon>
        <taxon>Blattinae</taxon>
        <taxon>Periplaneta</taxon>
    </lineage>
</organism>
<dbReference type="EMBL" id="JAJSOF020000013">
    <property type="protein sequence ID" value="KAJ4442705.1"/>
    <property type="molecule type" value="Genomic_DNA"/>
</dbReference>
<dbReference type="PANTHER" id="PTHR45749">
    <property type="match status" value="1"/>
</dbReference>
<evidence type="ECO:0000313" key="3">
    <source>
        <dbReference type="Proteomes" id="UP001148838"/>
    </source>
</evidence>
<feature type="domain" description="HAT C-terminal dimerisation" evidence="1">
    <location>
        <begin position="36"/>
        <end position="91"/>
    </location>
</feature>
<dbReference type="Pfam" id="PF05699">
    <property type="entry name" value="Dimer_Tnp_hAT"/>
    <property type="match status" value="1"/>
</dbReference>
<dbReference type="PANTHER" id="PTHR45749:SF21">
    <property type="entry name" value="DUF4371 DOMAIN-CONTAINING PROTEIN"/>
    <property type="match status" value="1"/>
</dbReference>
<dbReference type="Proteomes" id="UP001148838">
    <property type="component" value="Unassembled WGS sequence"/>
</dbReference>
<evidence type="ECO:0000313" key="2">
    <source>
        <dbReference type="EMBL" id="KAJ4442705.1"/>
    </source>
</evidence>
<accession>A0ABQ8T861</accession>
<protein>
    <recommendedName>
        <fullName evidence="1">HAT C-terminal dimerisation domain-containing protein</fullName>
    </recommendedName>
</protein>
<gene>
    <name evidence="2" type="ORF">ANN_04294</name>
</gene>
<name>A0ABQ8T861_PERAM</name>